<evidence type="ECO:0008006" key="3">
    <source>
        <dbReference type="Google" id="ProtNLM"/>
    </source>
</evidence>
<reference evidence="2" key="1">
    <citation type="submission" date="2017-09" db="EMBL/GenBank/DDBJ databases">
        <authorList>
            <person name="Varghese N."/>
            <person name="Submissions S."/>
        </authorList>
    </citation>
    <scope>NUCLEOTIDE SEQUENCE [LARGE SCALE GENOMIC DNA]</scope>
    <source>
        <strain evidence="2">CGMCC 1.12461</strain>
    </source>
</reference>
<name>A0A285INP1_9GAMM</name>
<sequence length="677" mass="73485">MRIFQLLMLVLLLTGCGGGGSSDGDGGIGGGPGSGSNPGLVINDDNALYIATITSLSNDTLTSLAQLAVLAHDELNAKPRAVAVTRPVFCENGLQAIELVKRTVSDTYYLGANQRFSIVFNQCQLAELEAEITGELDVLVRSVTLDGYSLDISDADYLLSSRNLQLKDEEGTVQVSVEINNRYSARNQQYSYVVTPAGSSLAFTLPDNKIEQFRSFNTRLILNNQIGRYELSTNGTLQSDVLSGSITVSTVTPQSGQIQRLPNSGELRFQAGGTSTMRLSSIDANTGILANIILPELGLGGQVDWLELSTGASWQKKGLAKNYIWREQRDFVNLEAEWLTAGQNMMVNLLPEQPILLHFSNVVTELGGYGSRLVLTAVDEQGLNLFGVPEIDVDIMVLGTVVQLQPAVPLLAGYRYRLGSAFARNNSNTLASVPFMYAQLVDELSGTVELTSTLFHSGQVVEVYPDIRSDLGPAMAAWQTDSTVFARRDLANHGVELTLANAPLGSYLSGILSLELSNARGNHFTINQPYIVIDEQLTDYFYNSTQPMSAASSADVMLAPIDTQNDIGNDAGIYTSVSGFSADGQSWSLWLRTGDGGILQPGSYLAGAEDNFSEPHLKVIIAGRSCSTQNASFTVQRAEYDDENIFVKGLSADYDLICQYNKLSYQYRGSIRYRRAF</sequence>
<dbReference type="RefSeq" id="WP_097110735.1">
    <property type="nucleotide sequence ID" value="NZ_OBEB01000002.1"/>
</dbReference>
<gene>
    <name evidence="1" type="ORF">SAMN06297280_1474</name>
</gene>
<evidence type="ECO:0000313" key="1">
    <source>
        <dbReference type="EMBL" id="SNY49598.1"/>
    </source>
</evidence>
<keyword evidence="2" id="KW-1185">Reference proteome</keyword>
<accession>A0A285INP1</accession>
<dbReference type="PROSITE" id="PS51257">
    <property type="entry name" value="PROKAR_LIPOPROTEIN"/>
    <property type="match status" value="1"/>
</dbReference>
<dbReference type="Proteomes" id="UP000219353">
    <property type="component" value="Unassembled WGS sequence"/>
</dbReference>
<dbReference type="EMBL" id="OBEB01000002">
    <property type="protein sequence ID" value="SNY49598.1"/>
    <property type="molecule type" value="Genomic_DNA"/>
</dbReference>
<evidence type="ECO:0000313" key="2">
    <source>
        <dbReference type="Proteomes" id="UP000219353"/>
    </source>
</evidence>
<organism evidence="1 2">
    <name type="scientific">Arsukibacterium tuosuense</name>
    <dbReference type="NCBI Taxonomy" id="1323745"/>
    <lineage>
        <taxon>Bacteria</taxon>
        <taxon>Pseudomonadati</taxon>
        <taxon>Pseudomonadota</taxon>
        <taxon>Gammaproteobacteria</taxon>
        <taxon>Chromatiales</taxon>
        <taxon>Chromatiaceae</taxon>
        <taxon>Arsukibacterium</taxon>
    </lineage>
</organism>
<proteinExistence type="predicted"/>
<dbReference type="AlphaFoldDB" id="A0A285INP1"/>
<protein>
    <recommendedName>
        <fullName evidence="3">Lipoprotein</fullName>
    </recommendedName>
</protein>